<accession>A0AA35ZKT8</accession>
<evidence type="ECO:0000313" key="2">
    <source>
        <dbReference type="Proteomes" id="UP001177003"/>
    </source>
</evidence>
<dbReference type="AlphaFoldDB" id="A0AA35ZKT8"/>
<proteinExistence type="predicted"/>
<reference evidence="1" key="1">
    <citation type="submission" date="2023-04" db="EMBL/GenBank/DDBJ databases">
        <authorList>
            <person name="Vijverberg K."/>
            <person name="Xiong W."/>
            <person name="Schranz E."/>
        </authorList>
    </citation>
    <scope>NUCLEOTIDE SEQUENCE</scope>
</reference>
<organism evidence="1 2">
    <name type="scientific">Lactuca saligna</name>
    <name type="common">Willowleaf lettuce</name>
    <dbReference type="NCBI Taxonomy" id="75948"/>
    <lineage>
        <taxon>Eukaryota</taxon>
        <taxon>Viridiplantae</taxon>
        <taxon>Streptophyta</taxon>
        <taxon>Embryophyta</taxon>
        <taxon>Tracheophyta</taxon>
        <taxon>Spermatophyta</taxon>
        <taxon>Magnoliopsida</taxon>
        <taxon>eudicotyledons</taxon>
        <taxon>Gunneridae</taxon>
        <taxon>Pentapetalae</taxon>
        <taxon>asterids</taxon>
        <taxon>campanulids</taxon>
        <taxon>Asterales</taxon>
        <taxon>Asteraceae</taxon>
        <taxon>Cichorioideae</taxon>
        <taxon>Cichorieae</taxon>
        <taxon>Lactucinae</taxon>
        <taxon>Lactuca</taxon>
    </lineage>
</organism>
<evidence type="ECO:0000313" key="1">
    <source>
        <dbReference type="EMBL" id="CAI9294471.1"/>
    </source>
</evidence>
<gene>
    <name evidence="1" type="ORF">LSALG_LOCUS33452</name>
</gene>
<dbReference type="EMBL" id="OX465083">
    <property type="protein sequence ID" value="CAI9294471.1"/>
    <property type="molecule type" value="Genomic_DNA"/>
</dbReference>
<name>A0AA35ZKT8_LACSI</name>
<sequence>MVKSVVTDVNQFLQTLIETHDSMLTISVRQHCADKLRPVFSMLDRIEGVLASSTLPKQGEKLRRYLEKKSRNQLVALMIVNKSRNHKIRRLMKLWDQKHILNETVDNPNVYWLEPVVSFDLENSMDLQLDLPITPKAFQFCSFDKIANAPFPDHDVDQVLFSFYLKHMKPQYHTWSSKKITAIKVFGPIKTKSFINARFKTDRGAVSLVFEFTHADLPCLNLLIGYLCFISG</sequence>
<protein>
    <submittedName>
        <fullName evidence="1">Uncharacterized protein</fullName>
    </submittedName>
</protein>
<dbReference type="Proteomes" id="UP001177003">
    <property type="component" value="Chromosome 7"/>
</dbReference>
<keyword evidence="2" id="KW-1185">Reference proteome</keyword>